<keyword evidence="3 7" id="KW-0812">Transmembrane</keyword>
<accession>A0A173R660</accession>
<evidence type="ECO:0000256" key="2">
    <source>
        <dbReference type="ARBA" id="ARBA00022475"/>
    </source>
</evidence>
<feature type="domain" description="ABC3 transporter permease C-terminal" evidence="8">
    <location>
        <begin position="727"/>
        <end position="798"/>
    </location>
</feature>
<proteinExistence type="inferred from homology"/>
<keyword evidence="4 7" id="KW-1133">Transmembrane helix</keyword>
<dbReference type="PANTHER" id="PTHR30572">
    <property type="entry name" value="MEMBRANE COMPONENT OF TRANSPORTER-RELATED"/>
    <property type="match status" value="1"/>
</dbReference>
<dbReference type="PANTHER" id="PTHR30572:SF4">
    <property type="entry name" value="ABC TRANSPORTER PERMEASE YTRF"/>
    <property type="match status" value="1"/>
</dbReference>
<dbReference type="GO" id="GO:0005886">
    <property type="term" value="C:plasma membrane"/>
    <property type="evidence" value="ECO:0007669"/>
    <property type="project" value="UniProtKB-SubCell"/>
</dbReference>
<name>A0A173R660_9FIRM</name>
<sequence length="798" mass="91213">MKREKRHGIERELSIKRIRSQKKYSILIVSVLLLTCTLIQIGFQMSEGLKAAYIENRKAVYGEWEQVFVDMDESSVKVAEENPFLAQTGKISIYGAIAGDYLENRQMNIGTMDETAWKLGRLEMKEGRLPENEHEIVMEYSTLRSLGYEEMLGKEITLDITPALSILEQGESKSYSYTLCGILKDYQINWEICNRHRFPTGIVTQEGGNRIGSVQDMHMLVKAKEGSESVYKDLKDSEEFTCGMDDNMEQDKLSDVSLPYMDFLENIRLLIGGASICILFLTVSRSIISREQFWRFLDALGMRRGQMYQIIFWEAVLFGAGAVIVGNLAGIGIYQLVIPAFEKITEQTLPQAIAWEGVLFGTGFSILCIAASYGLSAVQLRILLKEKKKKVQKRRGKYRKIVRFTPGRVLLHKWQMHRVRKSVEIVLLASALLIVGFGKMEISTRQEELKVYQRLTGNGYYLSTMEITNSPGISRQTVDKLEQVAGVTSVEQYHNNEKEEFWIDLSEYAESEYFQKVVETLVAYLNETSIKEKISIEKVRLSLLTIDRWQDIQRFLRNLDEGSLTKEESEQGDFCILDLTELQEYDGKYLSAFSPDGQGISEDTVQVGDELPVYTLNENGSRNENPIPVTAILRGMKEEDVRNPQIGGSGISMIVGKNFWKKFGKSRIMEYDQIVKILVSDDADAYDTEGHILSILKQGTAVNVQNNHEEYKKIRQELYSFIGMYSIFAVFYMILISIVLYQMFLAEKQEEKREGEILQSLGMEEKFLKKMHRIEVLWMTGCAGVIGVFTLWGACRLI</sequence>
<dbReference type="GO" id="GO:0022857">
    <property type="term" value="F:transmembrane transporter activity"/>
    <property type="evidence" value="ECO:0007669"/>
    <property type="project" value="TreeGrafter"/>
</dbReference>
<evidence type="ECO:0000256" key="4">
    <source>
        <dbReference type="ARBA" id="ARBA00022989"/>
    </source>
</evidence>
<keyword evidence="5 7" id="KW-0472">Membrane</keyword>
<feature type="transmembrane region" description="Helical" evidence="7">
    <location>
        <begin position="310"/>
        <end position="338"/>
    </location>
</feature>
<comment type="subcellular location">
    <subcellularLocation>
        <location evidence="1">Cell membrane</location>
        <topology evidence="1">Multi-pass membrane protein</topology>
    </subcellularLocation>
</comment>
<dbReference type="Proteomes" id="UP000095727">
    <property type="component" value="Unassembled WGS sequence"/>
</dbReference>
<evidence type="ECO:0000256" key="1">
    <source>
        <dbReference type="ARBA" id="ARBA00004651"/>
    </source>
</evidence>
<organism evidence="9 10">
    <name type="scientific">Coprococcus comes</name>
    <dbReference type="NCBI Taxonomy" id="410072"/>
    <lineage>
        <taxon>Bacteria</taxon>
        <taxon>Bacillati</taxon>
        <taxon>Bacillota</taxon>
        <taxon>Clostridia</taxon>
        <taxon>Lachnospirales</taxon>
        <taxon>Lachnospiraceae</taxon>
        <taxon>Coprococcus</taxon>
    </lineage>
</organism>
<evidence type="ECO:0000256" key="3">
    <source>
        <dbReference type="ARBA" id="ARBA00022692"/>
    </source>
</evidence>
<dbReference type="AlphaFoldDB" id="A0A173R660"/>
<evidence type="ECO:0000259" key="8">
    <source>
        <dbReference type="Pfam" id="PF02687"/>
    </source>
</evidence>
<dbReference type="InterPro" id="IPR003838">
    <property type="entry name" value="ABC3_permease_C"/>
</dbReference>
<dbReference type="Pfam" id="PF02687">
    <property type="entry name" value="FtsX"/>
    <property type="match status" value="2"/>
</dbReference>
<protein>
    <submittedName>
        <fullName evidence="9">FtsX-like permease family</fullName>
    </submittedName>
</protein>
<evidence type="ECO:0000313" key="9">
    <source>
        <dbReference type="EMBL" id="CUM73393.1"/>
    </source>
</evidence>
<evidence type="ECO:0000256" key="6">
    <source>
        <dbReference type="ARBA" id="ARBA00038076"/>
    </source>
</evidence>
<comment type="similarity">
    <text evidence="6">Belongs to the ABC-4 integral membrane protein family.</text>
</comment>
<feature type="transmembrane region" description="Helical" evidence="7">
    <location>
        <begin position="269"/>
        <end position="289"/>
    </location>
</feature>
<evidence type="ECO:0000256" key="7">
    <source>
        <dbReference type="SAM" id="Phobius"/>
    </source>
</evidence>
<dbReference type="InterPro" id="IPR050250">
    <property type="entry name" value="Macrolide_Exporter_MacB"/>
</dbReference>
<gene>
    <name evidence="9" type="ORF">ERS852574_00345</name>
</gene>
<feature type="transmembrane region" description="Helical" evidence="7">
    <location>
        <begin position="24"/>
        <end position="43"/>
    </location>
</feature>
<reference evidence="9 10" key="1">
    <citation type="submission" date="2015-09" db="EMBL/GenBank/DDBJ databases">
        <authorList>
            <consortium name="Pathogen Informatics"/>
        </authorList>
    </citation>
    <scope>NUCLEOTIDE SEQUENCE [LARGE SCALE GENOMIC DNA]</scope>
    <source>
        <strain evidence="9 10">2789STDY5834962</strain>
    </source>
</reference>
<feature type="domain" description="ABC3 transporter permease C-terminal" evidence="8">
    <location>
        <begin position="271"/>
        <end position="381"/>
    </location>
</feature>
<dbReference type="EMBL" id="CYXR01000002">
    <property type="protein sequence ID" value="CUM73393.1"/>
    <property type="molecule type" value="Genomic_DNA"/>
</dbReference>
<evidence type="ECO:0000256" key="5">
    <source>
        <dbReference type="ARBA" id="ARBA00023136"/>
    </source>
</evidence>
<feature type="transmembrane region" description="Helical" evidence="7">
    <location>
        <begin position="718"/>
        <end position="744"/>
    </location>
</feature>
<feature type="transmembrane region" description="Helical" evidence="7">
    <location>
        <begin position="358"/>
        <end position="384"/>
    </location>
</feature>
<evidence type="ECO:0000313" key="10">
    <source>
        <dbReference type="Proteomes" id="UP000095727"/>
    </source>
</evidence>
<feature type="transmembrane region" description="Helical" evidence="7">
    <location>
        <begin position="776"/>
        <end position="794"/>
    </location>
</feature>
<keyword evidence="2" id="KW-1003">Cell membrane</keyword>
<dbReference type="RefSeq" id="WP_055155611.1">
    <property type="nucleotide sequence ID" value="NZ_CYXR01000002.1"/>
</dbReference>